<dbReference type="PIRSF" id="PIRSF005536">
    <property type="entry name" value="Agal"/>
    <property type="match status" value="1"/>
</dbReference>
<dbReference type="InterPro" id="IPR000111">
    <property type="entry name" value="Glyco_hydro_27/36_CS"/>
</dbReference>
<feature type="binding site" evidence="7">
    <location>
        <position position="441"/>
    </location>
    <ligand>
        <name>substrate</name>
    </ligand>
</feature>
<reference evidence="10 11" key="1">
    <citation type="journal article" date="2011" name="J. Bacteriol.">
        <title>Complete genome sequence of the cellulose-degrading bacterium Cellulosilyticum lentocellum.</title>
        <authorList>
            <consortium name="US DOE Joint Genome Institute"/>
            <person name="Miller D.A."/>
            <person name="Suen G."/>
            <person name="Bruce D."/>
            <person name="Copeland A."/>
            <person name="Cheng J.F."/>
            <person name="Detter C."/>
            <person name="Goodwin L.A."/>
            <person name="Han C.S."/>
            <person name="Hauser L.J."/>
            <person name="Land M.L."/>
            <person name="Lapidus A."/>
            <person name="Lucas S."/>
            <person name="Meincke L."/>
            <person name="Pitluck S."/>
            <person name="Tapia R."/>
            <person name="Teshima H."/>
            <person name="Woyke T."/>
            <person name="Fox B.G."/>
            <person name="Angert E.R."/>
            <person name="Currie C.R."/>
        </authorList>
    </citation>
    <scope>NUCLEOTIDE SEQUENCE [LARGE SCALE GENOMIC DNA]</scope>
    <source>
        <strain evidence="11">ATCC 49066 / DSM 5427 / NCIMB 11756 / RHM5</strain>
    </source>
</reference>
<dbReference type="EC" id="3.2.1.22" evidence="2 5"/>
<dbReference type="EMBL" id="CP002582">
    <property type="protein sequence ID" value="ADZ85017.1"/>
    <property type="molecule type" value="Genomic_DNA"/>
</dbReference>
<evidence type="ECO:0000259" key="9">
    <source>
        <dbReference type="Pfam" id="PF16875"/>
    </source>
</evidence>
<evidence type="ECO:0000256" key="7">
    <source>
        <dbReference type="PIRSR" id="PIRSR005536-2"/>
    </source>
</evidence>
<keyword evidence="4 5" id="KW-0326">Glycosidase</keyword>
<dbReference type="Pfam" id="PF02065">
    <property type="entry name" value="Melibiase"/>
    <property type="match status" value="1"/>
</dbReference>
<dbReference type="InterPro" id="IPR013780">
    <property type="entry name" value="Glyco_hydro_b"/>
</dbReference>
<dbReference type="Pfam" id="PF16875">
    <property type="entry name" value="Glyco_hydro_36N"/>
    <property type="match status" value="1"/>
</dbReference>
<dbReference type="InterPro" id="IPR013785">
    <property type="entry name" value="Aldolase_TIM"/>
</dbReference>
<dbReference type="Pfam" id="PF16874">
    <property type="entry name" value="Glyco_hydro_36C"/>
    <property type="match status" value="1"/>
</dbReference>
<gene>
    <name evidence="10" type="ordered locus">Clole_3326</name>
</gene>
<dbReference type="FunFam" id="3.20.20.70:FF:000118">
    <property type="entry name" value="Alpha-galactosidase"/>
    <property type="match status" value="1"/>
</dbReference>
<keyword evidence="11" id="KW-1185">Reference proteome</keyword>
<feature type="active site" description="Nucleophile" evidence="6">
    <location>
        <position position="476"/>
    </location>
</feature>
<feature type="active site" description="Proton donor" evidence="6">
    <location>
        <position position="546"/>
    </location>
</feature>
<evidence type="ECO:0000256" key="3">
    <source>
        <dbReference type="ARBA" id="ARBA00022801"/>
    </source>
</evidence>
<dbReference type="KEGG" id="cle:Clole_3326"/>
<comment type="catalytic activity">
    <reaction evidence="1 5">
        <text>Hydrolysis of terminal, non-reducing alpha-D-galactose residues in alpha-D-galactosides, including galactose oligosaccharides, galactomannans and galactolipids.</text>
        <dbReference type="EC" id="3.2.1.22"/>
    </reaction>
</comment>
<keyword evidence="3 5" id="KW-0378">Hydrolase</keyword>
<dbReference type="InterPro" id="IPR031704">
    <property type="entry name" value="Glyco_hydro_36_N"/>
</dbReference>
<dbReference type="Gene3D" id="2.60.40.1180">
    <property type="entry name" value="Golgi alpha-mannosidase II"/>
    <property type="match status" value="1"/>
</dbReference>
<dbReference type="eggNOG" id="COG3345">
    <property type="taxonomic scope" value="Bacteria"/>
</dbReference>
<dbReference type="PROSITE" id="PS00512">
    <property type="entry name" value="ALPHA_GALACTOSIDASE"/>
    <property type="match status" value="1"/>
</dbReference>
<name>F2JQN3_CELLD</name>
<evidence type="ECO:0000256" key="5">
    <source>
        <dbReference type="PIRNR" id="PIRNR005536"/>
    </source>
</evidence>
<feature type="binding site" evidence="7">
    <location>
        <position position="197"/>
    </location>
    <ligand>
        <name>substrate</name>
    </ligand>
</feature>
<feature type="binding site" evidence="7">
    <location>
        <position position="524"/>
    </location>
    <ligand>
        <name>substrate</name>
    </ligand>
</feature>
<dbReference type="InterPro" id="IPR038417">
    <property type="entry name" value="Alpga-gal_N_sf"/>
</dbReference>
<feature type="binding site" evidence="7">
    <location>
        <begin position="474"/>
        <end position="478"/>
    </location>
    <ligand>
        <name>substrate</name>
    </ligand>
</feature>
<feature type="domain" description="Glycosyl hydrolase family 36 N-terminal" evidence="9">
    <location>
        <begin position="26"/>
        <end position="283"/>
    </location>
</feature>
<evidence type="ECO:0000256" key="6">
    <source>
        <dbReference type="PIRSR" id="PIRSR005536-1"/>
    </source>
</evidence>
<feature type="binding site" evidence="7">
    <location>
        <begin position="364"/>
        <end position="365"/>
    </location>
    <ligand>
        <name>substrate</name>
    </ligand>
</feature>
<dbReference type="PANTHER" id="PTHR43053">
    <property type="entry name" value="GLYCOSIDASE FAMILY 31"/>
    <property type="match status" value="1"/>
</dbReference>
<dbReference type="Proteomes" id="UP000008467">
    <property type="component" value="Chromosome"/>
</dbReference>
<dbReference type="PRINTS" id="PR00743">
    <property type="entry name" value="GLHYDRLASE36"/>
</dbReference>
<sequence length="780" mass="89137">MIQEKNGLFHLNTKHTSYVFKLHPDGHLEHLHYGRKIHLEESDAMTEKHTFAPGNTVLYSEDNPGVSLENAALEFSSYGKGDINEPLVEIVHADGSRTCDFLYDSHQILPGRKAFTNLPGSYGTDSEVSTLLITLIDKHYALTLDLYYYVYEEDDVICRQTCLTNNSSNPVNVHRLLSSSLTLFGTDYQVTSFHGAWGREMQRHTTRLNAGKYVISSQCGTSSSRANPLVFVTEPHADEDSGQVYGFNLIYSGNHYEAIEADSYGHTRIVTGMSPVSFCYQLEPGNFLEAPEAVMTYSHCGFTKASHHFHSFVQNHIVRGSWQYKERPILLNSWEASYFHFTESSLLRLAKKAAKAGIELFVMDDGWFGERNDDKHSLGDWTPNLSKLPYGLKGLADRINDMGMAFGIWVEPEMVNTDSSLFKEHPDWTCSIPDQPHSEGRNQRILDLCNPDVQEYIITSMSEVFSSANISYVKWDMNRIFSDYYSPSLPSSRQGEMLYNYYIGLYSIMKTLTERFPNILFEGCAAGGNRFDLGMLCYFPQIWASDNTDAVCRLAIQNGYSYGYPMSTISCHVSSCPNHQTLRITPFESRFNVAAFGVLGYECNLSDMKKEELEALSEQVTLYKKWRHLLQYGTFYRIRYGNIYSWNTVSADKSKSVGFLMQKLTTANWQHEIFKAKGLDEDKRYTFSGRKLKHNIKEFGDLINTISPIHVKQDSLLHNILTKWVKLDGETELYHVYGDTLMYSGIKLKQGFAATGYNEEVRYFQDFCSRLYFIEEEDEA</sequence>
<dbReference type="InterPro" id="IPR050985">
    <property type="entry name" value="Alpha-glycosidase_related"/>
</dbReference>
<comment type="similarity">
    <text evidence="5">Belongs to the glycosyl hydrolase.</text>
</comment>
<dbReference type="InterPro" id="IPR031705">
    <property type="entry name" value="Glyco_hydro_36_C"/>
</dbReference>
<feature type="binding site" evidence="7">
    <location>
        <position position="546"/>
    </location>
    <ligand>
        <name>substrate</name>
    </ligand>
</feature>
<dbReference type="HOGENOM" id="CLU_009640_2_1_9"/>
<organism evidence="10 11">
    <name type="scientific">Cellulosilyticum lentocellum (strain ATCC 49066 / DSM 5427 / NCIMB 11756 / RHM5)</name>
    <name type="common">Clostridium lentocellum</name>
    <dbReference type="NCBI Taxonomy" id="642492"/>
    <lineage>
        <taxon>Bacteria</taxon>
        <taxon>Bacillati</taxon>
        <taxon>Bacillota</taxon>
        <taxon>Clostridia</taxon>
        <taxon>Lachnospirales</taxon>
        <taxon>Cellulosilyticaceae</taxon>
        <taxon>Cellulosilyticum</taxon>
    </lineage>
</organism>
<evidence type="ECO:0000256" key="2">
    <source>
        <dbReference type="ARBA" id="ARBA00012755"/>
    </source>
</evidence>
<feature type="domain" description="Glycosyl hydrolase family 36 C-terminal" evidence="8">
    <location>
        <begin position="644"/>
        <end position="774"/>
    </location>
</feature>
<dbReference type="CDD" id="cd14791">
    <property type="entry name" value="GH36"/>
    <property type="match status" value="1"/>
</dbReference>
<dbReference type="RefSeq" id="WP_013658294.1">
    <property type="nucleotide sequence ID" value="NC_015275.1"/>
</dbReference>
<dbReference type="GO" id="GO:0016052">
    <property type="term" value="P:carbohydrate catabolic process"/>
    <property type="evidence" value="ECO:0007669"/>
    <property type="project" value="InterPro"/>
</dbReference>
<evidence type="ECO:0000313" key="10">
    <source>
        <dbReference type="EMBL" id="ADZ85017.1"/>
    </source>
</evidence>
<proteinExistence type="inferred from homology"/>
<dbReference type="PANTHER" id="PTHR43053:SF3">
    <property type="entry name" value="ALPHA-GALACTOSIDASE C-RELATED"/>
    <property type="match status" value="1"/>
</dbReference>
<evidence type="ECO:0000256" key="1">
    <source>
        <dbReference type="ARBA" id="ARBA00001255"/>
    </source>
</evidence>
<dbReference type="InterPro" id="IPR017853">
    <property type="entry name" value="GH"/>
</dbReference>
<dbReference type="AlphaFoldDB" id="F2JQN3"/>
<dbReference type="Gene3D" id="3.20.20.70">
    <property type="entry name" value="Aldolase class I"/>
    <property type="match status" value="1"/>
</dbReference>
<dbReference type="Gene3D" id="2.70.98.60">
    <property type="entry name" value="alpha-galactosidase from lactobacil brevis"/>
    <property type="match status" value="1"/>
</dbReference>
<evidence type="ECO:0000259" key="8">
    <source>
        <dbReference type="Pfam" id="PF16874"/>
    </source>
</evidence>
<dbReference type="InterPro" id="IPR002252">
    <property type="entry name" value="Glyco_hydro_36"/>
</dbReference>
<protein>
    <recommendedName>
        <fullName evidence="2 5">Alpha-galactosidase</fullName>
        <ecNumber evidence="2 5">3.2.1.22</ecNumber>
    </recommendedName>
</protein>
<dbReference type="STRING" id="642492.Clole_3326"/>
<accession>F2JQN3</accession>
<dbReference type="GO" id="GO:0004557">
    <property type="term" value="F:alpha-galactosidase activity"/>
    <property type="evidence" value="ECO:0007669"/>
    <property type="project" value="UniProtKB-UniRule"/>
</dbReference>
<evidence type="ECO:0000313" key="11">
    <source>
        <dbReference type="Proteomes" id="UP000008467"/>
    </source>
</evidence>
<dbReference type="SUPFAM" id="SSF51445">
    <property type="entry name" value="(Trans)glycosidases"/>
    <property type="match status" value="1"/>
</dbReference>
<evidence type="ECO:0000256" key="4">
    <source>
        <dbReference type="ARBA" id="ARBA00023295"/>
    </source>
</evidence>